<organism evidence="2 3">
    <name type="scientific">Cardiocondyla obscurior</name>
    <dbReference type="NCBI Taxonomy" id="286306"/>
    <lineage>
        <taxon>Eukaryota</taxon>
        <taxon>Metazoa</taxon>
        <taxon>Ecdysozoa</taxon>
        <taxon>Arthropoda</taxon>
        <taxon>Hexapoda</taxon>
        <taxon>Insecta</taxon>
        <taxon>Pterygota</taxon>
        <taxon>Neoptera</taxon>
        <taxon>Endopterygota</taxon>
        <taxon>Hymenoptera</taxon>
        <taxon>Apocrita</taxon>
        <taxon>Aculeata</taxon>
        <taxon>Formicoidea</taxon>
        <taxon>Formicidae</taxon>
        <taxon>Myrmicinae</taxon>
        <taxon>Cardiocondyla</taxon>
    </lineage>
</organism>
<dbReference type="EMBL" id="JADYXP020000001">
    <property type="protein sequence ID" value="KAL0132358.1"/>
    <property type="molecule type" value="Genomic_DNA"/>
</dbReference>
<keyword evidence="1" id="KW-0812">Transmembrane</keyword>
<sequence>MPQQVRRGHVREIQKIKDLRKVKYIISILGFTFCIMMSSVISNEKFVEGSQVANAFRSMCTYIKSSEQPAMRLPCNLRS</sequence>
<accession>A0AAW2GYU4</accession>
<keyword evidence="3" id="KW-1185">Reference proteome</keyword>
<name>A0AAW2GYU4_9HYME</name>
<feature type="transmembrane region" description="Helical" evidence="1">
    <location>
        <begin position="21"/>
        <end position="41"/>
    </location>
</feature>
<comment type="caution">
    <text evidence="2">The sequence shown here is derived from an EMBL/GenBank/DDBJ whole genome shotgun (WGS) entry which is preliminary data.</text>
</comment>
<dbReference type="AlphaFoldDB" id="A0AAW2GYU4"/>
<protein>
    <submittedName>
        <fullName evidence="2">Uncharacterized protein</fullName>
    </submittedName>
</protein>
<keyword evidence="1" id="KW-0472">Membrane</keyword>
<dbReference type="Proteomes" id="UP001430953">
    <property type="component" value="Unassembled WGS sequence"/>
</dbReference>
<evidence type="ECO:0000313" key="3">
    <source>
        <dbReference type="Proteomes" id="UP001430953"/>
    </source>
</evidence>
<proteinExistence type="predicted"/>
<keyword evidence="1" id="KW-1133">Transmembrane helix</keyword>
<evidence type="ECO:0000256" key="1">
    <source>
        <dbReference type="SAM" id="Phobius"/>
    </source>
</evidence>
<reference evidence="2 3" key="1">
    <citation type="submission" date="2023-03" db="EMBL/GenBank/DDBJ databases">
        <title>High recombination rates correlate with genetic variation in Cardiocondyla obscurior ants.</title>
        <authorList>
            <person name="Errbii M."/>
        </authorList>
    </citation>
    <scope>NUCLEOTIDE SEQUENCE [LARGE SCALE GENOMIC DNA]</scope>
    <source>
        <strain evidence="2">Alpha-2009</strain>
        <tissue evidence="2">Whole body</tissue>
    </source>
</reference>
<evidence type="ECO:0000313" key="2">
    <source>
        <dbReference type="EMBL" id="KAL0132358.1"/>
    </source>
</evidence>
<gene>
    <name evidence="2" type="ORF">PUN28_000264</name>
</gene>